<dbReference type="PANTHER" id="PTHR30290:SF64">
    <property type="entry name" value="ABC TRANSPORTER PERIPLASMIC BINDING PROTEIN"/>
    <property type="match status" value="1"/>
</dbReference>
<keyword evidence="6" id="KW-1185">Reference proteome</keyword>
<dbReference type="PROSITE" id="PS51318">
    <property type="entry name" value="TAT"/>
    <property type="match status" value="1"/>
</dbReference>
<dbReference type="EMBL" id="FNMZ01000001">
    <property type="protein sequence ID" value="SDW13072.1"/>
    <property type="molecule type" value="Genomic_DNA"/>
</dbReference>
<dbReference type="GO" id="GO:0043190">
    <property type="term" value="C:ATP-binding cassette (ABC) transporter complex"/>
    <property type="evidence" value="ECO:0007669"/>
    <property type="project" value="InterPro"/>
</dbReference>
<dbReference type="InterPro" id="IPR000914">
    <property type="entry name" value="SBP_5_dom"/>
</dbReference>
<dbReference type="InterPro" id="IPR039424">
    <property type="entry name" value="SBP_5"/>
</dbReference>
<proteinExistence type="inferred from homology"/>
<comment type="similarity">
    <text evidence="2">Belongs to the bacterial solute-binding protein 5 family.</text>
</comment>
<evidence type="ECO:0000313" key="6">
    <source>
        <dbReference type="Proteomes" id="UP000199118"/>
    </source>
</evidence>
<sequence length="650" mass="72297">MPHRPAAARPPFDRPPLDCAPFHVSRRAVLAGGGALTAGLALGAFSGASPARAKVMVEPDADGIIRSHGISTFGELKYPADFPHFDFVNPDAPKGGVWSGRGTGASNTYDSLNPFILKGEPAQGLGALFDTLITGSPDEADASYGLVAERMEYPEDRSWITFHMRPEARFSDGSPVTAADVVFTFEVLKTKGAPSYRLRLRDVASAEALDELTVKFTFAEGVSTRDLPDLVGGLPILSAAWWETRDFEASSLDPILGSGPYRVDVADPGRRIIYARRDDYWAKDLAPNVGANNFDRYVFEYFKDYTAAFEAFKAGAYLFHEEFFSKLWATEYGFPAIQRGWVKKEQLPDGRPSGTQGFWFNMRRPQFQDPRVREAMAMAFDFQWSNDTLFYGLYQRTESFFENSPMAASGTPSEAELALLEPLRADLPETVFGEAVRPPITDASGSDRRVLRRGMKLLDAAGWNVVDGMRRNAAGETLRVEFLDDSPTFQRIIGPYIENLKKMGVDASLRIVDAAQYQQRQEDFDYDVIPGRFVMSLTPGPELRQLFGSESADQRGTPNLTGLANPAVDALIARVIGAESREELDIAARALDRALRALHIWTPNWYKGSYTIAYWDVYGRPEQQPPYSRGDGYWWWDEAKAEKLRAEGAL</sequence>
<dbReference type="SUPFAM" id="SSF53850">
    <property type="entry name" value="Periplasmic binding protein-like II"/>
    <property type="match status" value="1"/>
</dbReference>
<feature type="domain" description="Solute-binding protein family 5" evidence="4">
    <location>
        <begin position="146"/>
        <end position="551"/>
    </location>
</feature>
<dbReference type="Gene3D" id="3.40.190.10">
    <property type="entry name" value="Periplasmic binding protein-like II"/>
    <property type="match status" value="1"/>
</dbReference>
<dbReference type="STRING" id="356660.SAMN05444336_101203"/>
<dbReference type="GO" id="GO:0030288">
    <property type="term" value="C:outer membrane-bounded periplasmic space"/>
    <property type="evidence" value="ECO:0007669"/>
    <property type="project" value="TreeGrafter"/>
</dbReference>
<dbReference type="Proteomes" id="UP000199118">
    <property type="component" value="Unassembled WGS sequence"/>
</dbReference>
<protein>
    <submittedName>
        <fullName evidence="5">Microcin C transport system substrate-binding protein</fullName>
    </submittedName>
</protein>
<evidence type="ECO:0000256" key="2">
    <source>
        <dbReference type="ARBA" id="ARBA00005695"/>
    </source>
</evidence>
<dbReference type="InterPro" id="IPR030678">
    <property type="entry name" value="Peptide/Ni-bd"/>
</dbReference>
<accession>A0A1H2R0T5</accession>
<name>A0A1H2R0T5_9RHOB</name>
<evidence type="ECO:0000313" key="5">
    <source>
        <dbReference type="EMBL" id="SDW13072.1"/>
    </source>
</evidence>
<dbReference type="GO" id="GO:0042884">
    <property type="term" value="P:microcin transport"/>
    <property type="evidence" value="ECO:0007669"/>
    <property type="project" value="TreeGrafter"/>
</dbReference>
<comment type="subcellular location">
    <subcellularLocation>
        <location evidence="1">Periplasm</location>
    </subcellularLocation>
</comment>
<evidence type="ECO:0000256" key="1">
    <source>
        <dbReference type="ARBA" id="ARBA00004418"/>
    </source>
</evidence>
<dbReference type="Pfam" id="PF00496">
    <property type="entry name" value="SBP_bac_5"/>
    <property type="match status" value="1"/>
</dbReference>
<dbReference type="AlphaFoldDB" id="A0A1H2R0T5"/>
<dbReference type="CDD" id="cd08497">
    <property type="entry name" value="MbnE-like"/>
    <property type="match status" value="1"/>
</dbReference>
<organism evidence="5 6">
    <name type="scientific">Albimonas donghaensis</name>
    <dbReference type="NCBI Taxonomy" id="356660"/>
    <lineage>
        <taxon>Bacteria</taxon>
        <taxon>Pseudomonadati</taxon>
        <taxon>Pseudomonadota</taxon>
        <taxon>Alphaproteobacteria</taxon>
        <taxon>Rhodobacterales</taxon>
        <taxon>Paracoccaceae</taxon>
        <taxon>Albimonas</taxon>
    </lineage>
</organism>
<reference evidence="5 6" key="1">
    <citation type="submission" date="2016-10" db="EMBL/GenBank/DDBJ databases">
        <authorList>
            <person name="de Groot N.N."/>
        </authorList>
    </citation>
    <scope>NUCLEOTIDE SEQUENCE [LARGE SCALE GENOMIC DNA]</scope>
    <source>
        <strain evidence="5 6">DSM 17890</strain>
    </source>
</reference>
<dbReference type="InterPro" id="IPR006311">
    <property type="entry name" value="TAT_signal"/>
</dbReference>
<gene>
    <name evidence="5" type="ORF">SAMN05444336_101203</name>
</gene>
<dbReference type="Gene3D" id="3.10.105.10">
    <property type="entry name" value="Dipeptide-binding Protein, Domain 3"/>
    <property type="match status" value="1"/>
</dbReference>
<dbReference type="RefSeq" id="WP_092679280.1">
    <property type="nucleotide sequence ID" value="NZ_FNMZ01000001.1"/>
</dbReference>
<dbReference type="PANTHER" id="PTHR30290">
    <property type="entry name" value="PERIPLASMIC BINDING COMPONENT OF ABC TRANSPORTER"/>
    <property type="match status" value="1"/>
</dbReference>
<evidence type="ECO:0000256" key="3">
    <source>
        <dbReference type="ARBA" id="ARBA00022729"/>
    </source>
</evidence>
<dbReference type="OrthoDB" id="9803988at2"/>
<keyword evidence="3" id="KW-0732">Signal</keyword>
<dbReference type="GO" id="GO:1904680">
    <property type="term" value="F:peptide transmembrane transporter activity"/>
    <property type="evidence" value="ECO:0007669"/>
    <property type="project" value="TreeGrafter"/>
</dbReference>
<evidence type="ECO:0000259" key="4">
    <source>
        <dbReference type="Pfam" id="PF00496"/>
    </source>
</evidence>
<dbReference type="PIRSF" id="PIRSF002741">
    <property type="entry name" value="MppA"/>
    <property type="match status" value="1"/>
</dbReference>
<dbReference type="GO" id="GO:0015833">
    <property type="term" value="P:peptide transport"/>
    <property type="evidence" value="ECO:0007669"/>
    <property type="project" value="TreeGrafter"/>
</dbReference>